<accession>A0A6L2KVP2</accession>
<dbReference type="GO" id="GO:0003964">
    <property type="term" value="F:RNA-directed DNA polymerase activity"/>
    <property type="evidence" value="ECO:0007669"/>
    <property type="project" value="UniProtKB-KW"/>
</dbReference>
<evidence type="ECO:0000259" key="1">
    <source>
        <dbReference type="PROSITE" id="PS50878"/>
    </source>
</evidence>
<organism evidence="2">
    <name type="scientific">Tanacetum cinerariifolium</name>
    <name type="common">Dalmatian daisy</name>
    <name type="synonym">Chrysanthemum cinerariifolium</name>
    <dbReference type="NCBI Taxonomy" id="118510"/>
    <lineage>
        <taxon>Eukaryota</taxon>
        <taxon>Viridiplantae</taxon>
        <taxon>Streptophyta</taxon>
        <taxon>Embryophyta</taxon>
        <taxon>Tracheophyta</taxon>
        <taxon>Spermatophyta</taxon>
        <taxon>Magnoliopsida</taxon>
        <taxon>eudicotyledons</taxon>
        <taxon>Gunneridae</taxon>
        <taxon>Pentapetalae</taxon>
        <taxon>asterids</taxon>
        <taxon>campanulids</taxon>
        <taxon>Asterales</taxon>
        <taxon>Asteraceae</taxon>
        <taxon>Asteroideae</taxon>
        <taxon>Anthemideae</taxon>
        <taxon>Anthemidinae</taxon>
        <taxon>Tanacetum</taxon>
    </lineage>
</organism>
<proteinExistence type="predicted"/>
<comment type="caution">
    <text evidence="2">The sequence shown here is derived from an EMBL/GenBank/DDBJ whole genome shotgun (WGS) entry which is preliminary data.</text>
</comment>
<keyword evidence="2" id="KW-0808">Transferase</keyword>
<sequence length="599" mass="70524">LRVHGEDILKTTFRTRYGHFKFTVMPFGLTNAPAVFMDLMSQVCKPYLDKFFIVFIDDILIYLKSTEDHEVHLKLVLELLKKEKLFAKFSKYEFWLQEVRFLRHVVNSNDVHGLYEMCYHPRKENVVAEALSEASKVENAIAEMLCGLDQLMEMKEDRVDRLTKSAHFLAIREDYKMEKLARLYIDKIVAGHGMLVSIISDRDGRFTLRSLVLWAKIGESRFIGHELVQETIDKVVLIKEKLNVTRDHQKSYADNRRKLAPRYVGPFEILERVGPVAYRLRFPEEMSSVHDTFHVSNLKKCLANANLYVPLDEIKLEKTLHFVEEPVEIMDREVKSLKRKLFIRNFVALCDSYRRETELAVYEWFVDEMRVVAMKMHTKDQSKEGQKEAKATSWPKWEPAIDGYLEFLVHSNMCMPLLPNYVILWWRLTTMIAKSSLREPFLITYVKRLRACLLWHPNQLLMDRALEKYGNDHALFNSIYCIIEFHEEDHVSIGTEIHVLDSFDEIKYEEPSTNYNIIHSNPENDFEEAREDENEEDVEEERALEMPSWHYNRNPLHKKWLLFETRDLGVEDSFDGSVISEINGNDSTFSPVRLKGCLF</sequence>
<dbReference type="Pfam" id="PF24626">
    <property type="entry name" value="SH3_Tf2-1"/>
    <property type="match status" value="1"/>
</dbReference>
<gene>
    <name evidence="2" type="ORF">Tci_024808</name>
</gene>
<dbReference type="Pfam" id="PF00078">
    <property type="entry name" value="RVT_1"/>
    <property type="match status" value="1"/>
</dbReference>
<dbReference type="AlphaFoldDB" id="A0A6L2KVP2"/>
<keyword evidence="2" id="KW-0548">Nucleotidyltransferase</keyword>
<dbReference type="InterPro" id="IPR043128">
    <property type="entry name" value="Rev_trsase/Diguanyl_cyclase"/>
</dbReference>
<name>A0A6L2KVP2_TANCI</name>
<evidence type="ECO:0000313" key="2">
    <source>
        <dbReference type="EMBL" id="GEU52830.1"/>
    </source>
</evidence>
<dbReference type="PROSITE" id="PS50878">
    <property type="entry name" value="RT_POL"/>
    <property type="match status" value="1"/>
</dbReference>
<reference evidence="2" key="1">
    <citation type="journal article" date="2019" name="Sci. Rep.">
        <title>Draft genome of Tanacetum cinerariifolium, the natural source of mosquito coil.</title>
        <authorList>
            <person name="Yamashiro T."/>
            <person name="Shiraishi A."/>
            <person name="Satake H."/>
            <person name="Nakayama K."/>
        </authorList>
    </citation>
    <scope>NUCLEOTIDE SEQUENCE</scope>
</reference>
<dbReference type="InterPro" id="IPR000477">
    <property type="entry name" value="RT_dom"/>
</dbReference>
<dbReference type="CDD" id="cd01647">
    <property type="entry name" value="RT_LTR"/>
    <property type="match status" value="1"/>
</dbReference>
<feature type="non-terminal residue" evidence="2">
    <location>
        <position position="1"/>
    </location>
</feature>
<dbReference type="InterPro" id="IPR056924">
    <property type="entry name" value="SH3_Tf2-1"/>
</dbReference>
<feature type="domain" description="Reverse transcriptase" evidence="1">
    <location>
        <begin position="1"/>
        <end position="106"/>
    </location>
</feature>
<dbReference type="InterPro" id="IPR053134">
    <property type="entry name" value="RNA-dir_DNA_polymerase"/>
</dbReference>
<dbReference type="PANTHER" id="PTHR24559:SF444">
    <property type="entry name" value="REVERSE TRANSCRIPTASE DOMAIN-CONTAINING PROTEIN"/>
    <property type="match status" value="1"/>
</dbReference>
<keyword evidence="2" id="KW-0695">RNA-directed DNA polymerase</keyword>
<dbReference type="EMBL" id="BKCJ010003077">
    <property type="protein sequence ID" value="GEU52830.1"/>
    <property type="molecule type" value="Genomic_DNA"/>
</dbReference>
<protein>
    <submittedName>
        <fullName evidence="2">Putative reverse transcriptase domain-containing protein</fullName>
    </submittedName>
</protein>
<dbReference type="InterPro" id="IPR043502">
    <property type="entry name" value="DNA/RNA_pol_sf"/>
</dbReference>
<dbReference type="Gene3D" id="3.30.70.270">
    <property type="match status" value="1"/>
</dbReference>
<dbReference type="SUPFAM" id="SSF56672">
    <property type="entry name" value="DNA/RNA polymerases"/>
    <property type="match status" value="1"/>
</dbReference>
<dbReference type="Gene3D" id="3.10.10.10">
    <property type="entry name" value="HIV Type 1 Reverse Transcriptase, subunit A, domain 1"/>
    <property type="match status" value="1"/>
</dbReference>
<dbReference type="PANTHER" id="PTHR24559">
    <property type="entry name" value="TRANSPOSON TY3-I GAG-POL POLYPROTEIN"/>
    <property type="match status" value="1"/>
</dbReference>